<evidence type="ECO:0000256" key="3">
    <source>
        <dbReference type="ARBA" id="ARBA00022723"/>
    </source>
</evidence>
<feature type="binding site" evidence="6">
    <location>
        <position position="101"/>
    </location>
    <ligand>
        <name>Mg(2+)</name>
        <dbReference type="ChEBI" id="CHEBI:18420"/>
        <label>1</label>
        <note>catalytic</note>
    </ligand>
</feature>
<keyword evidence="3 6" id="KW-0479">Metal-binding</keyword>
<comment type="catalytic activity">
    <reaction evidence="1 7">
        <text>a myo-inositol phosphate + H2O = myo-inositol + phosphate</text>
        <dbReference type="Rhea" id="RHEA:24056"/>
        <dbReference type="ChEBI" id="CHEBI:15377"/>
        <dbReference type="ChEBI" id="CHEBI:17268"/>
        <dbReference type="ChEBI" id="CHEBI:43474"/>
        <dbReference type="ChEBI" id="CHEBI:84139"/>
        <dbReference type="EC" id="3.1.3.25"/>
    </reaction>
</comment>
<comment type="cofactor">
    <cofactor evidence="2 6 7">
        <name>Mg(2+)</name>
        <dbReference type="ChEBI" id="CHEBI:18420"/>
    </cofactor>
</comment>
<dbReference type="Proteomes" id="UP000006820">
    <property type="component" value="Chromosome"/>
</dbReference>
<evidence type="ECO:0000256" key="8">
    <source>
        <dbReference type="SAM" id="MobiDB-lite"/>
    </source>
</evidence>
<evidence type="ECO:0000256" key="5">
    <source>
        <dbReference type="ARBA" id="ARBA00022842"/>
    </source>
</evidence>
<keyword evidence="5 6" id="KW-0460">Magnesium</keyword>
<dbReference type="PANTHER" id="PTHR20854">
    <property type="entry name" value="INOSITOL MONOPHOSPHATASE"/>
    <property type="match status" value="1"/>
</dbReference>
<dbReference type="PANTHER" id="PTHR20854:SF4">
    <property type="entry name" value="INOSITOL-1-MONOPHOSPHATASE-RELATED"/>
    <property type="match status" value="1"/>
</dbReference>
<evidence type="ECO:0000256" key="7">
    <source>
        <dbReference type="RuleBase" id="RU364068"/>
    </source>
</evidence>
<feature type="binding site" evidence="6">
    <location>
        <position position="251"/>
    </location>
    <ligand>
        <name>Mg(2+)</name>
        <dbReference type="ChEBI" id="CHEBI:18420"/>
        <label>1</label>
        <note>catalytic</note>
    </ligand>
</feature>
<feature type="compositionally biased region" description="Low complexity" evidence="8">
    <location>
        <begin position="7"/>
        <end position="27"/>
    </location>
</feature>
<dbReference type="AlphaFoldDB" id="Q5YT86"/>
<evidence type="ECO:0000313" key="10">
    <source>
        <dbReference type="Proteomes" id="UP000006820"/>
    </source>
</evidence>
<gene>
    <name evidence="9" type="ordered locus">NFA_37570</name>
</gene>
<dbReference type="InterPro" id="IPR033942">
    <property type="entry name" value="IMPase"/>
</dbReference>
<proteinExistence type="inferred from homology"/>
<dbReference type="KEGG" id="nfa:NFA_37570"/>
<sequence length="308" mass="31453">MPHSRMSAAEPTAASPASPTAAESPAAVAELRRTAVELAERAADHVRARRPEVFGPDGEAADAVRTKGHATDPVTVVDTETEELIRGLLARHRPGEAVLGEEGGGSLGADDGAVHWVVDPIDGTVNFLYGIPGYAVSVAAMRGGRSVAGAVVDVARQVTYSAGLGAGAHAHTAGGPAERLHCSAAASLDLALVATGFAYGRHRRTRQAEIIARVLPQVRDIRRFGAAALDLCHVAAGRVDAYFEHGLNAWDWGAGALIAAEAGAVLTLPAAHRSGAEGDLVVAAAPGIAEELAGVLRAAGATDPIPDR</sequence>
<feature type="binding site" evidence="6">
    <location>
        <position position="121"/>
    </location>
    <ligand>
        <name>Mg(2+)</name>
        <dbReference type="ChEBI" id="CHEBI:18420"/>
        <label>1</label>
        <note>catalytic</note>
    </ligand>
</feature>
<evidence type="ECO:0000313" key="9">
    <source>
        <dbReference type="EMBL" id="BAD58605.1"/>
    </source>
</evidence>
<dbReference type="PROSITE" id="PS00629">
    <property type="entry name" value="IMP_1"/>
    <property type="match status" value="1"/>
</dbReference>
<dbReference type="Gene3D" id="3.30.540.10">
    <property type="entry name" value="Fructose-1,6-Bisphosphatase, subunit A, domain 1"/>
    <property type="match status" value="1"/>
</dbReference>
<feature type="binding site" evidence="6">
    <location>
        <position position="119"/>
    </location>
    <ligand>
        <name>Mg(2+)</name>
        <dbReference type="ChEBI" id="CHEBI:18420"/>
        <label>1</label>
        <note>catalytic</note>
    </ligand>
</feature>
<dbReference type="Pfam" id="PF00459">
    <property type="entry name" value="Inositol_P"/>
    <property type="match status" value="1"/>
</dbReference>
<dbReference type="STRING" id="247156.NFA_37570"/>
<dbReference type="CDD" id="cd01639">
    <property type="entry name" value="IMPase"/>
    <property type="match status" value="1"/>
</dbReference>
<keyword evidence="10" id="KW-1185">Reference proteome</keyword>
<dbReference type="InterPro" id="IPR020583">
    <property type="entry name" value="Inositol_monoP_metal-BS"/>
</dbReference>
<evidence type="ECO:0000256" key="4">
    <source>
        <dbReference type="ARBA" id="ARBA00022801"/>
    </source>
</evidence>
<dbReference type="Gene3D" id="3.40.190.80">
    <property type="match status" value="1"/>
</dbReference>
<dbReference type="GO" id="GO:0008934">
    <property type="term" value="F:inositol monophosphate 1-phosphatase activity"/>
    <property type="evidence" value="ECO:0007669"/>
    <property type="project" value="InterPro"/>
</dbReference>
<dbReference type="GO" id="GO:0046872">
    <property type="term" value="F:metal ion binding"/>
    <property type="evidence" value="ECO:0007669"/>
    <property type="project" value="UniProtKB-KW"/>
</dbReference>
<keyword evidence="4 7" id="KW-0378">Hydrolase</keyword>
<evidence type="ECO:0000256" key="6">
    <source>
        <dbReference type="PIRSR" id="PIRSR600760-2"/>
    </source>
</evidence>
<dbReference type="GO" id="GO:0006020">
    <property type="term" value="P:inositol metabolic process"/>
    <property type="evidence" value="ECO:0007669"/>
    <property type="project" value="TreeGrafter"/>
</dbReference>
<organism evidence="9 10">
    <name type="scientific">Nocardia farcinica (strain IFM 10152)</name>
    <dbReference type="NCBI Taxonomy" id="247156"/>
    <lineage>
        <taxon>Bacteria</taxon>
        <taxon>Bacillati</taxon>
        <taxon>Actinomycetota</taxon>
        <taxon>Actinomycetes</taxon>
        <taxon>Mycobacteriales</taxon>
        <taxon>Nocardiaceae</taxon>
        <taxon>Nocardia</taxon>
    </lineage>
</organism>
<dbReference type="eggNOG" id="COG0483">
    <property type="taxonomic scope" value="Bacteria"/>
</dbReference>
<feature type="binding site" evidence="6">
    <location>
        <position position="122"/>
    </location>
    <ligand>
        <name>Mg(2+)</name>
        <dbReference type="ChEBI" id="CHEBI:18420"/>
        <label>1</label>
        <note>catalytic</note>
    </ligand>
</feature>
<dbReference type="PRINTS" id="PR00377">
    <property type="entry name" value="IMPHPHTASES"/>
</dbReference>
<dbReference type="EC" id="3.1.3.25" evidence="7"/>
<dbReference type="EMBL" id="AP006618">
    <property type="protein sequence ID" value="BAD58605.1"/>
    <property type="molecule type" value="Genomic_DNA"/>
</dbReference>
<accession>Q5YT86</accession>
<name>Q5YT86_NOCFA</name>
<reference evidence="9 10" key="1">
    <citation type="journal article" date="2004" name="Proc. Natl. Acad. Sci. U.S.A.">
        <title>The complete genomic sequence of Nocardia farcinica IFM 10152.</title>
        <authorList>
            <person name="Ishikawa J."/>
            <person name="Yamashita A."/>
            <person name="Mikami Y."/>
            <person name="Hoshino Y."/>
            <person name="Kurita H."/>
            <person name="Hotta K."/>
            <person name="Shiba T."/>
            <person name="Hattori M."/>
        </authorList>
    </citation>
    <scope>NUCLEOTIDE SEQUENCE [LARGE SCALE GENOMIC DNA]</scope>
    <source>
        <strain evidence="9 10">IFM 10152</strain>
    </source>
</reference>
<evidence type="ECO:0000256" key="2">
    <source>
        <dbReference type="ARBA" id="ARBA00001946"/>
    </source>
</evidence>
<evidence type="ECO:0000256" key="1">
    <source>
        <dbReference type="ARBA" id="ARBA00001033"/>
    </source>
</evidence>
<dbReference type="SUPFAM" id="SSF56655">
    <property type="entry name" value="Carbohydrate phosphatase"/>
    <property type="match status" value="1"/>
</dbReference>
<protein>
    <recommendedName>
        <fullName evidence="7">Inositol-1-monophosphatase</fullName>
        <ecNumber evidence="7">3.1.3.25</ecNumber>
    </recommendedName>
</protein>
<feature type="region of interest" description="Disordered" evidence="8">
    <location>
        <begin position="1"/>
        <end position="28"/>
    </location>
</feature>
<dbReference type="HOGENOM" id="CLU_044118_0_1_11"/>
<dbReference type="InterPro" id="IPR000760">
    <property type="entry name" value="Inositol_monophosphatase-like"/>
</dbReference>
<comment type="similarity">
    <text evidence="7">Belongs to the inositol monophosphatase superfamily.</text>
</comment>
<dbReference type="GO" id="GO:0007165">
    <property type="term" value="P:signal transduction"/>
    <property type="evidence" value="ECO:0007669"/>
    <property type="project" value="TreeGrafter"/>
</dbReference>